<dbReference type="InterPro" id="IPR004441">
    <property type="entry name" value="rRNA_MeTrfase_TrmH"/>
</dbReference>
<dbReference type="Pfam" id="PF08032">
    <property type="entry name" value="SpoU_sub_bind"/>
    <property type="match status" value="1"/>
</dbReference>
<name>A0A7C4QMC1_9PLAN</name>
<keyword evidence="1 5" id="KW-0489">Methyltransferase</keyword>
<dbReference type="InterPro" id="IPR029028">
    <property type="entry name" value="Alpha/beta_knot_MTases"/>
</dbReference>
<gene>
    <name evidence="5" type="primary">rlmB</name>
    <name evidence="5" type="ORF">ENS64_04455</name>
</gene>
<dbReference type="GO" id="GO:0003723">
    <property type="term" value="F:RNA binding"/>
    <property type="evidence" value="ECO:0007669"/>
    <property type="project" value="InterPro"/>
</dbReference>
<accession>A0A7C4QMC1</accession>
<dbReference type="PANTHER" id="PTHR46429">
    <property type="entry name" value="23S RRNA (GUANOSINE-2'-O-)-METHYLTRANSFERASE RLMB"/>
    <property type="match status" value="1"/>
</dbReference>
<evidence type="ECO:0000313" key="5">
    <source>
        <dbReference type="EMBL" id="HGT38500.1"/>
    </source>
</evidence>
<dbReference type="Pfam" id="PF00588">
    <property type="entry name" value="SpoU_methylase"/>
    <property type="match status" value="1"/>
</dbReference>
<dbReference type="GO" id="GO:0008173">
    <property type="term" value="F:RNA methyltransferase activity"/>
    <property type="evidence" value="ECO:0007669"/>
    <property type="project" value="InterPro"/>
</dbReference>
<sequence length="277" mass="30220">MWTKALRDMARRFGSHNRSWIWGRHVVLETLRAGKWRPLELLVSPRCAEKARHELERLARLRQVEFTVVTDDQLARRCRSDEHQGLAASLPPFPYARFDELLSSTPLLSTWLVLDRMHDSFNFGAVLRAAEGLGVKAVVIGSEEQSEVNSQVVRSSAGAVNYVPIAKVDRLADAVRALRDAGCAVVAASEKAAHPLPRVDLRGPVAVVIGNEGQGIQPAVWRLCTTVARIPMMGHIGSLNAAVAAGIVCYEIVRQRSTPNSTPPGSAAHSADDQSTP</sequence>
<comment type="caution">
    <text evidence="5">The sequence shown here is derived from an EMBL/GenBank/DDBJ whole genome shotgun (WGS) entry which is preliminary data.</text>
</comment>
<dbReference type="GO" id="GO:0032259">
    <property type="term" value="P:methylation"/>
    <property type="evidence" value="ECO:0007669"/>
    <property type="project" value="UniProtKB-KW"/>
</dbReference>
<organism evidence="5">
    <name type="scientific">Schlesneria paludicola</name>
    <dbReference type="NCBI Taxonomy" id="360056"/>
    <lineage>
        <taxon>Bacteria</taxon>
        <taxon>Pseudomonadati</taxon>
        <taxon>Planctomycetota</taxon>
        <taxon>Planctomycetia</taxon>
        <taxon>Planctomycetales</taxon>
        <taxon>Planctomycetaceae</taxon>
        <taxon>Schlesneria</taxon>
    </lineage>
</organism>
<evidence type="ECO:0000259" key="4">
    <source>
        <dbReference type="SMART" id="SM00967"/>
    </source>
</evidence>
<dbReference type="CDD" id="cd18103">
    <property type="entry name" value="SpoU-like_RlmB"/>
    <property type="match status" value="1"/>
</dbReference>
<dbReference type="SUPFAM" id="SSF75217">
    <property type="entry name" value="alpha/beta knot"/>
    <property type="match status" value="1"/>
</dbReference>
<dbReference type="SUPFAM" id="SSF55315">
    <property type="entry name" value="L30e-like"/>
    <property type="match status" value="1"/>
</dbReference>
<dbReference type="GO" id="GO:0006396">
    <property type="term" value="P:RNA processing"/>
    <property type="evidence" value="ECO:0007669"/>
    <property type="project" value="InterPro"/>
</dbReference>
<dbReference type="NCBIfam" id="TIGR00186">
    <property type="entry name" value="rRNA_methyl_3"/>
    <property type="match status" value="1"/>
</dbReference>
<dbReference type="AlphaFoldDB" id="A0A7C4QMC1"/>
<dbReference type="InterPro" id="IPR013123">
    <property type="entry name" value="SpoU_subst-bd"/>
</dbReference>
<feature type="domain" description="RNA 2-O ribose methyltransferase substrate binding" evidence="4">
    <location>
        <begin position="20"/>
        <end position="96"/>
    </location>
</feature>
<reference evidence="5" key="1">
    <citation type="journal article" date="2020" name="mSystems">
        <title>Genome- and Community-Level Interaction Insights into Carbon Utilization and Element Cycling Functions of Hydrothermarchaeota in Hydrothermal Sediment.</title>
        <authorList>
            <person name="Zhou Z."/>
            <person name="Liu Y."/>
            <person name="Xu W."/>
            <person name="Pan J."/>
            <person name="Luo Z.H."/>
            <person name="Li M."/>
        </authorList>
    </citation>
    <scope>NUCLEOTIDE SEQUENCE [LARGE SCALE GENOMIC DNA]</scope>
    <source>
        <strain evidence="5">SpSt-508</strain>
    </source>
</reference>
<protein>
    <submittedName>
        <fullName evidence="5">23S rRNA (Guanosine(2251)-2'-O)-methyltransferase RlmB</fullName>
    </submittedName>
</protein>
<dbReference type="InterPro" id="IPR029064">
    <property type="entry name" value="Ribosomal_eL30-like_sf"/>
</dbReference>
<evidence type="ECO:0000256" key="2">
    <source>
        <dbReference type="ARBA" id="ARBA00022679"/>
    </source>
</evidence>
<dbReference type="Gene3D" id="3.40.1280.10">
    <property type="match status" value="1"/>
</dbReference>
<dbReference type="PANTHER" id="PTHR46429:SF1">
    <property type="entry name" value="23S RRNA (GUANOSINE-2'-O-)-METHYLTRANSFERASE RLMB"/>
    <property type="match status" value="1"/>
</dbReference>
<evidence type="ECO:0000256" key="1">
    <source>
        <dbReference type="ARBA" id="ARBA00022603"/>
    </source>
</evidence>
<dbReference type="GO" id="GO:0005829">
    <property type="term" value="C:cytosol"/>
    <property type="evidence" value="ECO:0007669"/>
    <property type="project" value="TreeGrafter"/>
</dbReference>
<dbReference type="InterPro" id="IPR029026">
    <property type="entry name" value="tRNA_m1G_MTases_N"/>
</dbReference>
<feature type="region of interest" description="Disordered" evidence="3">
    <location>
        <begin position="258"/>
        <end position="277"/>
    </location>
</feature>
<evidence type="ECO:0000256" key="3">
    <source>
        <dbReference type="SAM" id="MobiDB-lite"/>
    </source>
</evidence>
<dbReference type="Gene3D" id="3.30.1330.30">
    <property type="match status" value="1"/>
</dbReference>
<proteinExistence type="predicted"/>
<dbReference type="InterPro" id="IPR001537">
    <property type="entry name" value="SpoU_MeTrfase"/>
</dbReference>
<dbReference type="SMART" id="SM00967">
    <property type="entry name" value="SpoU_sub_bind"/>
    <property type="match status" value="1"/>
</dbReference>
<keyword evidence="2 5" id="KW-0808">Transferase</keyword>
<dbReference type="EMBL" id="DSVQ01000009">
    <property type="protein sequence ID" value="HGT38500.1"/>
    <property type="molecule type" value="Genomic_DNA"/>
</dbReference>